<proteinExistence type="predicted"/>
<dbReference type="InterPro" id="IPR038740">
    <property type="entry name" value="BioF2-like_GNAT_dom"/>
</dbReference>
<organism evidence="2 3">
    <name type="scientific">Sporosarcina koreensis</name>
    <dbReference type="NCBI Taxonomy" id="334735"/>
    <lineage>
        <taxon>Bacteria</taxon>
        <taxon>Bacillati</taxon>
        <taxon>Bacillota</taxon>
        <taxon>Bacilli</taxon>
        <taxon>Bacillales</taxon>
        <taxon>Caryophanaceae</taxon>
        <taxon>Sporosarcina</taxon>
    </lineage>
</organism>
<comment type="caution">
    <text evidence="2">The sequence shown here is derived from an EMBL/GenBank/DDBJ whole genome shotgun (WGS) entry which is preliminary data.</text>
</comment>
<feature type="domain" description="BioF2-like acetyltransferase" evidence="1">
    <location>
        <begin position="170"/>
        <end position="310"/>
    </location>
</feature>
<protein>
    <submittedName>
        <fullName evidence="2">GNAT family N-acetyltransferase</fullName>
    </submittedName>
</protein>
<name>A0ABW0TXH5_9BACL</name>
<keyword evidence="3" id="KW-1185">Reference proteome</keyword>
<evidence type="ECO:0000313" key="3">
    <source>
        <dbReference type="Proteomes" id="UP001596071"/>
    </source>
</evidence>
<evidence type="ECO:0000259" key="1">
    <source>
        <dbReference type="Pfam" id="PF13480"/>
    </source>
</evidence>
<dbReference type="Pfam" id="PF13480">
    <property type="entry name" value="Acetyltransf_6"/>
    <property type="match status" value="1"/>
</dbReference>
<gene>
    <name evidence="2" type="ORF">ACFPTP_04865</name>
</gene>
<dbReference type="SUPFAM" id="SSF55729">
    <property type="entry name" value="Acyl-CoA N-acyltransferases (Nat)"/>
    <property type="match status" value="1"/>
</dbReference>
<accession>A0ABW0TXH5</accession>
<dbReference type="RefSeq" id="WP_381442652.1">
    <property type="nucleotide sequence ID" value="NZ_JBHSNP010000009.1"/>
</dbReference>
<sequence length="557" mass="66418">MELTRITTLAQLEQYRDDWSLILEENQNTNPFIEFVWVYEWWKHFSDEYTMEIMLVKQDDQPIGFVPLIHKSRWFSHTYSFMALGHANYMDFVVFNHLLPEVIEFVFDEMIKMRRNIVFYLHGLLESSKTPRIIEDYLQRRKYIFSLHRVITPYINLKDIKLEEYMDKRKKLHRLDKREKRLRENGEVQFSRSGQEEMETVFQLHDRRWKKKRDTSGFTNDKDKEFYRSLVGVQEGPMQTELDALYINDKMIAFHYGFNCRGRVLSYVLGFDDNFEPFGPGRILEREKILQCKKDAITVFDLSIGYEPYKFALNTNVDYTRKMIFSSTAMTAKITRYLLSMKESLIGRMKKNYEFVLFIRITIGKVLFVFRNLFNKTESKGARGELLAFLSRLKRFFYENERYFIYQIENKDISVFSDVEDFIELTINDAMSSSAISQKHIKEICEKMYRGYKGYYPAGNLAFENIFWMNDKVLRIGPISYSEQLGRKAIHFKNWHEGNLAAACSFVKKNRKAKTVFVNAKDNSGKEASILETLGFSICKQIYKRTFFGHEKYEIIE</sequence>
<reference evidence="3" key="1">
    <citation type="journal article" date="2019" name="Int. J. Syst. Evol. Microbiol.">
        <title>The Global Catalogue of Microorganisms (GCM) 10K type strain sequencing project: providing services to taxonomists for standard genome sequencing and annotation.</title>
        <authorList>
            <consortium name="The Broad Institute Genomics Platform"/>
            <consortium name="The Broad Institute Genome Sequencing Center for Infectious Disease"/>
            <person name="Wu L."/>
            <person name="Ma J."/>
        </authorList>
    </citation>
    <scope>NUCLEOTIDE SEQUENCE [LARGE SCALE GENOMIC DNA]</scope>
    <source>
        <strain evidence="3">KACC 11299</strain>
    </source>
</reference>
<dbReference type="InterPro" id="IPR016181">
    <property type="entry name" value="Acyl_CoA_acyltransferase"/>
</dbReference>
<dbReference type="EMBL" id="JBHSNP010000009">
    <property type="protein sequence ID" value="MFC5602543.1"/>
    <property type="molecule type" value="Genomic_DNA"/>
</dbReference>
<dbReference type="Gene3D" id="3.40.630.30">
    <property type="match status" value="1"/>
</dbReference>
<evidence type="ECO:0000313" key="2">
    <source>
        <dbReference type="EMBL" id="MFC5602543.1"/>
    </source>
</evidence>
<dbReference type="Proteomes" id="UP001596071">
    <property type="component" value="Unassembled WGS sequence"/>
</dbReference>